<evidence type="ECO:0000313" key="1">
    <source>
        <dbReference type="EMBL" id="WWO47055.1"/>
    </source>
</evidence>
<name>A0ABZ2GRR7_9BURK</name>
<accession>A0ABZ2GRR7</accession>
<dbReference type="EMBL" id="CP142523">
    <property type="protein sequence ID" value="WWO47055.1"/>
    <property type="molecule type" value="Genomic_DNA"/>
</dbReference>
<dbReference type="RefSeq" id="WP_338680457.1">
    <property type="nucleotide sequence ID" value="NZ_CP142523.1"/>
</dbReference>
<organism evidence="1 2">
    <name type="scientific">Janthinobacterium aestuarii</name>
    <dbReference type="NCBI Taxonomy" id="2985511"/>
    <lineage>
        <taxon>Bacteria</taxon>
        <taxon>Pseudomonadati</taxon>
        <taxon>Pseudomonadota</taxon>
        <taxon>Betaproteobacteria</taxon>
        <taxon>Burkholderiales</taxon>
        <taxon>Oxalobacteraceae</taxon>
        <taxon>Janthinobacterium</taxon>
    </lineage>
</organism>
<keyword evidence="2" id="KW-1185">Reference proteome</keyword>
<sequence>MRLIHGTDIKSTIRDISPTSIAVAYVGIDWASYVSPDRIKEIILSPTLGSNPYAIVNMVKYIGWENIYFLDNLHAKIYLSASQAAVGSFNLTANGLSAQGLEEAGFFIEEKEEIDGLRVLIEKYKDKAKFAYPTTESKLERLAELRALWDRAVKTGGIRNDSTEDELKDYQPVASDEFYVCCVWGEIEYSEQVIFPTTIKDSVSFLEGDEIQPDRWILCWYARNDGYPDHNRKPYWLHVDEVISNGAVHVQYTKIAVERNDRSPLFAPFELTPTVISALWTVLNSDRFLNFLGNVEPWSISATLPLLPVFLQALKEELVATSNSSIMPIEPLRQAFSNRIREAMDISLRKKYVTHSIDGMLSRKHAVEVAKQLVQPGAELKSGLKKLAKANALQLSFESIMLEKQFQPLFSKHDLEYARFNLLEISPTYLPPERN</sequence>
<protein>
    <submittedName>
        <fullName evidence="1">Phospholipase D family protein</fullName>
    </submittedName>
</protein>
<gene>
    <name evidence="1" type="ORF">OPV09_02725</name>
</gene>
<dbReference type="CDD" id="cd09117">
    <property type="entry name" value="PLDc_Bfil_DEXD_like"/>
    <property type="match status" value="1"/>
</dbReference>
<dbReference type="Proteomes" id="UP001373909">
    <property type="component" value="Chromosome"/>
</dbReference>
<proteinExistence type="predicted"/>
<evidence type="ECO:0000313" key="2">
    <source>
        <dbReference type="Proteomes" id="UP001373909"/>
    </source>
</evidence>
<reference evidence="1 2" key="1">
    <citation type="submission" date="2024-01" db="EMBL/GenBank/DDBJ databases">
        <title>Draft genome sequences of nine bacterial species from freshwater ponds near Washington, DC.</title>
        <authorList>
            <person name="Pavloudi C."/>
            <person name="Oliver L."/>
            <person name="Slattery K."/>
            <person name="Lissner G."/>
            <person name="Saw J.H."/>
        </authorList>
    </citation>
    <scope>NUCLEOTIDE SEQUENCE [LARGE SCALE GENOMIC DNA]</scope>
    <source>
        <strain evidence="2">TB1-E2</strain>
    </source>
</reference>